<sequence>MAKPRSTVRDREDVLGVLKVATATQVMHVVRPGLSDNKVIRNALLVCQAAGQVRSEGDTAGPAGRFGAPDRTGEASQSCGI</sequence>
<dbReference type="RefSeq" id="WP_251485801.1">
    <property type="nucleotide sequence ID" value="NZ_CAJSLV010000042.1"/>
</dbReference>
<dbReference type="EMBL" id="CAJSLV010000042">
    <property type="protein sequence ID" value="CAG6391869.1"/>
    <property type="molecule type" value="Genomic_DNA"/>
</dbReference>
<evidence type="ECO:0000256" key="1">
    <source>
        <dbReference type="SAM" id="MobiDB-lite"/>
    </source>
</evidence>
<comment type="caution">
    <text evidence="2">The sequence shown here is derived from an EMBL/GenBank/DDBJ whole genome shotgun (WGS) entry which is preliminary data.</text>
</comment>
<protein>
    <submittedName>
        <fullName evidence="2">Uncharacterized protein</fullName>
    </submittedName>
</protein>
<accession>A0A9W4DKJ1</accession>
<keyword evidence="3" id="KW-1185">Reference proteome</keyword>
<organism evidence="2 3">
    <name type="scientific">Actinacidiphila cocklensis</name>
    <dbReference type="NCBI Taxonomy" id="887465"/>
    <lineage>
        <taxon>Bacteria</taxon>
        <taxon>Bacillati</taxon>
        <taxon>Actinomycetota</taxon>
        <taxon>Actinomycetes</taxon>
        <taxon>Kitasatosporales</taxon>
        <taxon>Streptomycetaceae</taxon>
        <taxon>Actinacidiphila</taxon>
    </lineage>
</organism>
<evidence type="ECO:0000313" key="3">
    <source>
        <dbReference type="Proteomes" id="UP001152519"/>
    </source>
</evidence>
<dbReference type="AlphaFoldDB" id="A0A9W4DKJ1"/>
<feature type="region of interest" description="Disordered" evidence="1">
    <location>
        <begin position="55"/>
        <end position="81"/>
    </location>
</feature>
<name>A0A9W4DKJ1_9ACTN</name>
<evidence type="ECO:0000313" key="2">
    <source>
        <dbReference type="EMBL" id="CAG6391869.1"/>
    </source>
</evidence>
<gene>
    <name evidence="2" type="ORF">SCOCK_140067</name>
</gene>
<dbReference type="Proteomes" id="UP001152519">
    <property type="component" value="Unassembled WGS sequence"/>
</dbReference>
<reference evidence="2" key="1">
    <citation type="submission" date="2021-05" db="EMBL/GenBank/DDBJ databases">
        <authorList>
            <person name="Arsene-Ploetze F."/>
        </authorList>
    </citation>
    <scope>NUCLEOTIDE SEQUENCE</scope>
    <source>
        <strain evidence="2">DSM 42138</strain>
    </source>
</reference>
<proteinExistence type="predicted"/>